<dbReference type="AlphaFoldDB" id="A0A834I1I3"/>
<comment type="caution">
    <text evidence="7">The sequence shown here is derived from an EMBL/GenBank/DDBJ whole genome shotgun (WGS) entry which is preliminary data.</text>
</comment>
<keyword evidence="3" id="KW-0720">Serine protease</keyword>
<keyword evidence="8" id="KW-1185">Reference proteome</keyword>
<dbReference type="PROSITE" id="PS50240">
    <property type="entry name" value="TRYPSIN_DOM"/>
    <property type="match status" value="1"/>
</dbReference>
<gene>
    <name evidence="7" type="ORF">GWI33_016484</name>
</gene>
<evidence type="ECO:0000256" key="3">
    <source>
        <dbReference type="ARBA" id="ARBA00022825"/>
    </source>
</evidence>
<dbReference type="InterPro" id="IPR033116">
    <property type="entry name" value="TRYPSIN_SER"/>
</dbReference>
<dbReference type="GO" id="GO:0006508">
    <property type="term" value="P:proteolysis"/>
    <property type="evidence" value="ECO:0007669"/>
    <property type="project" value="UniProtKB-KW"/>
</dbReference>
<evidence type="ECO:0000256" key="1">
    <source>
        <dbReference type="ARBA" id="ARBA00022670"/>
    </source>
</evidence>
<dbReference type="PROSITE" id="PS00135">
    <property type="entry name" value="TRYPSIN_SER"/>
    <property type="match status" value="1"/>
</dbReference>
<evidence type="ECO:0000256" key="2">
    <source>
        <dbReference type="ARBA" id="ARBA00022801"/>
    </source>
</evidence>
<dbReference type="Gene3D" id="2.40.10.10">
    <property type="entry name" value="Trypsin-like serine proteases"/>
    <property type="match status" value="1"/>
</dbReference>
<dbReference type="EMBL" id="JAACXV010014079">
    <property type="protein sequence ID" value="KAF7270593.1"/>
    <property type="molecule type" value="Genomic_DNA"/>
</dbReference>
<proteinExistence type="predicted"/>
<dbReference type="InterPro" id="IPR043504">
    <property type="entry name" value="Peptidase_S1_PA_chymotrypsin"/>
</dbReference>
<dbReference type="Pfam" id="PF00089">
    <property type="entry name" value="Trypsin"/>
    <property type="match status" value="1"/>
</dbReference>
<dbReference type="PANTHER" id="PTHR24276:SF98">
    <property type="entry name" value="FI18310P1-RELATED"/>
    <property type="match status" value="1"/>
</dbReference>
<protein>
    <recommendedName>
        <fullName evidence="6">Peptidase S1 domain-containing protein</fullName>
    </recommendedName>
</protein>
<evidence type="ECO:0000313" key="7">
    <source>
        <dbReference type="EMBL" id="KAF7270593.1"/>
    </source>
</evidence>
<evidence type="ECO:0000256" key="4">
    <source>
        <dbReference type="ARBA" id="ARBA00023157"/>
    </source>
</evidence>
<evidence type="ECO:0000259" key="6">
    <source>
        <dbReference type="PROSITE" id="PS50240"/>
    </source>
</evidence>
<keyword evidence="4" id="KW-1015">Disulfide bond</keyword>
<keyword evidence="2" id="KW-0378">Hydrolase</keyword>
<dbReference type="PANTHER" id="PTHR24276">
    <property type="entry name" value="POLYSERASE-RELATED"/>
    <property type="match status" value="1"/>
</dbReference>
<dbReference type="OrthoDB" id="8440449at2759"/>
<dbReference type="SMART" id="SM00020">
    <property type="entry name" value="Tryp_SPc"/>
    <property type="match status" value="1"/>
</dbReference>
<feature type="chain" id="PRO_5032773072" description="Peptidase S1 domain-containing protein" evidence="5">
    <location>
        <begin position="19"/>
        <end position="154"/>
    </location>
</feature>
<feature type="domain" description="Peptidase S1" evidence="6">
    <location>
        <begin position="50"/>
        <end position="153"/>
    </location>
</feature>
<accession>A0A834I1I3</accession>
<dbReference type="InterPro" id="IPR050430">
    <property type="entry name" value="Peptidase_S1"/>
</dbReference>
<evidence type="ECO:0000256" key="5">
    <source>
        <dbReference type="SAM" id="SignalP"/>
    </source>
</evidence>
<dbReference type="Proteomes" id="UP000625711">
    <property type="component" value="Unassembled WGS sequence"/>
</dbReference>
<keyword evidence="5" id="KW-0732">Signal</keyword>
<dbReference type="InterPro" id="IPR009003">
    <property type="entry name" value="Peptidase_S1_PA"/>
</dbReference>
<reference evidence="7" key="1">
    <citation type="submission" date="2020-08" db="EMBL/GenBank/DDBJ databases">
        <title>Genome sequencing and assembly of the red palm weevil Rhynchophorus ferrugineus.</title>
        <authorList>
            <person name="Dias G.B."/>
            <person name="Bergman C.M."/>
            <person name="Manee M."/>
        </authorList>
    </citation>
    <scope>NUCLEOTIDE SEQUENCE</scope>
    <source>
        <strain evidence="7">AA-2017</strain>
        <tissue evidence="7">Whole larva</tissue>
    </source>
</reference>
<name>A0A834I1I3_RHYFE</name>
<feature type="signal peptide" evidence="5">
    <location>
        <begin position="1"/>
        <end position="18"/>
    </location>
</feature>
<sequence length="154" mass="17145">MTLFPFIIDRVILLTVRCLRDAKGTERIKDEQPSSNWVSGKRREREQWRGWGMINESTYEPSDILQKVQITVFSDAYCLQTIGEDYSVGQNLCAGNINNTKGHCSGDSGGPLVINGIQWGIISWSIKPCISAPGVYTSLTNPSYRKWISSVAGV</sequence>
<keyword evidence="1" id="KW-0645">Protease</keyword>
<organism evidence="7 8">
    <name type="scientific">Rhynchophorus ferrugineus</name>
    <name type="common">Red palm weevil</name>
    <name type="synonym">Curculio ferrugineus</name>
    <dbReference type="NCBI Taxonomy" id="354439"/>
    <lineage>
        <taxon>Eukaryota</taxon>
        <taxon>Metazoa</taxon>
        <taxon>Ecdysozoa</taxon>
        <taxon>Arthropoda</taxon>
        <taxon>Hexapoda</taxon>
        <taxon>Insecta</taxon>
        <taxon>Pterygota</taxon>
        <taxon>Neoptera</taxon>
        <taxon>Endopterygota</taxon>
        <taxon>Coleoptera</taxon>
        <taxon>Polyphaga</taxon>
        <taxon>Cucujiformia</taxon>
        <taxon>Curculionidae</taxon>
        <taxon>Dryophthorinae</taxon>
        <taxon>Rhynchophorus</taxon>
    </lineage>
</organism>
<dbReference type="InterPro" id="IPR001254">
    <property type="entry name" value="Trypsin_dom"/>
</dbReference>
<evidence type="ECO:0000313" key="8">
    <source>
        <dbReference type="Proteomes" id="UP000625711"/>
    </source>
</evidence>
<dbReference type="GO" id="GO:0004252">
    <property type="term" value="F:serine-type endopeptidase activity"/>
    <property type="evidence" value="ECO:0007669"/>
    <property type="project" value="InterPro"/>
</dbReference>
<dbReference type="SUPFAM" id="SSF50494">
    <property type="entry name" value="Trypsin-like serine proteases"/>
    <property type="match status" value="1"/>
</dbReference>